<dbReference type="InterPro" id="IPR015424">
    <property type="entry name" value="PyrdxlP-dep_Trfase"/>
</dbReference>
<evidence type="ECO:0000259" key="2">
    <source>
        <dbReference type="Pfam" id="PF22475"/>
    </source>
</evidence>
<dbReference type="GO" id="GO:0006535">
    <property type="term" value="P:cysteine biosynthetic process from serine"/>
    <property type="evidence" value="ECO:0007669"/>
    <property type="project" value="TreeGrafter"/>
</dbReference>
<dbReference type="PANTHER" id="PTHR43797:SF2">
    <property type="entry name" value="HOMOCYSTEINE_CYSTEINE SYNTHASE"/>
    <property type="match status" value="1"/>
</dbReference>
<reference evidence="3" key="2">
    <citation type="submission" date="2024-06" db="EMBL/GenBank/DDBJ databases">
        <authorList>
            <person name="Petrova K.O."/>
            <person name="Toshchakov S.V."/>
            <person name="Boltjanskaja Y.V."/>
            <person name="Kevbrin V.V."/>
        </authorList>
    </citation>
    <scope>NUCLEOTIDE SEQUENCE</scope>
    <source>
        <strain evidence="3">Z-710</strain>
    </source>
</reference>
<evidence type="ECO:0000313" key="3">
    <source>
        <dbReference type="EMBL" id="XCI27874.1"/>
    </source>
</evidence>
<dbReference type="GO" id="GO:0004124">
    <property type="term" value="F:cysteine synthase activity"/>
    <property type="evidence" value="ECO:0007669"/>
    <property type="project" value="TreeGrafter"/>
</dbReference>
<gene>
    <name evidence="3" type="ORF">PRVXH_001798</name>
</gene>
<feature type="domain" description="Aminotransferase class V" evidence="1">
    <location>
        <begin position="54"/>
        <end position="224"/>
    </location>
</feature>
<dbReference type="InterPro" id="IPR006235">
    <property type="entry name" value="OAc-hSer/O-AcSer_sulfhydrylase"/>
</dbReference>
<name>A0AAU8HQP7_9FIRM</name>
<dbReference type="GO" id="GO:0008483">
    <property type="term" value="F:transaminase activity"/>
    <property type="evidence" value="ECO:0007669"/>
    <property type="project" value="UniProtKB-KW"/>
</dbReference>
<keyword evidence="3" id="KW-0032">Aminotransferase</keyword>
<dbReference type="AlphaFoldDB" id="A0AAU8HQP7"/>
<keyword evidence="3" id="KW-0808">Transferase</keyword>
<accession>A0AAU8HQP7</accession>
<dbReference type="Pfam" id="PF00266">
    <property type="entry name" value="Aminotran_5"/>
    <property type="match status" value="1"/>
</dbReference>
<protein>
    <submittedName>
        <fullName evidence="3">Aminotransferase class V-fold PLP-dependent enzyme</fullName>
    </submittedName>
</protein>
<dbReference type="InterPro" id="IPR015421">
    <property type="entry name" value="PyrdxlP-dep_Trfase_major"/>
</dbReference>
<evidence type="ECO:0000259" key="1">
    <source>
        <dbReference type="Pfam" id="PF00266"/>
    </source>
</evidence>
<dbReference type="GO" id="GO:0071269">
    <property type="term" value="P:L-homocysteine biosynthetic process"/>
    <property type="evidence" value="ECO:0007669"/>
    <property type="project" value="TreeGrafter"/>
</dbReference>
<dbReference type="InterPro" id="IPR000192">
    <property type="entry name" value="Aminotrans_V_dom"/>
</dbReference>
<dbReference type="InterPro" id="IPR054718">
    <property type="entry name" value="YhfS-like_C"/>
</dbReference>
<dbReference type="SUPFAM" id="SSF53383">
    <property type="entry name" value="PLP-dependent transferases"/>
    <property type="match status" value="1"/>
</dbReference>
<dbReference type="PANTHER" id="PTHR43797">
    <property type="entry name" value="HOMOCYSTEINE/CYSTEINE SYNTHASE"/>
    <property type="match status" value="1"/>
</dbReference>
<organism evidence="3">
    <name type="scientific">Proteinivorax hydrogeniformans</name>
    <dbReference type="NCBI Taxonomy" id="1826727"/>
    <lineage>
        <taxon>Bacteria</taxon>
        <taxon>Bacillati</taxon>
        <taxon>Bacillota</taxon>
        <taxon>Clostridia</taxon>
        <taxon>Eubacteriales</taxon>
        <taxon>Proteinivoracaceae</taxon>
        <taxon>Proteinivorax</taxon>
    </lineage>
</organism>
<dbReference type="Pfam" id="PF22475">
    <property type="entry name" value="YhfS-like_C"/>
    <property type="match status" value="1"/>
</dbReference>
<dbReference type="RefSeq" id="WP_353892452.1">
    <property type="nucleotide sequence ID" value="NZ_CP159485.1"/>
</dbReference>
<dbReference type="Gene3D" id="3.40.640.10">
    <property type="entry name" value="Type I PLP-dependent aspartate aminotransferase-like (Major domain)"/>
    <property type="match status" value="1"/>
</dbReference>
<dbReference type="GO" id="GO:0003961">
    <property type="term" value="F:O-acetylhomoserine aminocarboxypropyltransferase activity"/>
    <property type="evidence" value="ECO:0007669"/>
    <property type="project" value="TreeGrafter"/>
</dbReference>
<proteinExistence type="predicted"/>
<dbReference type="Gene3D" id="3.90.1150.130">
    <property type="match status" value="1"/>
</dbReference>
<dbReference type="EMBL" id="CP159485">
    <property type="protein sequence ID" value="XCI27874.1"/>
    <property type="molecule type" value="Genomic_DNA"/>
</dbReference>
<feature type="domain" description="YhfS-like C-terminal" evidence="2">
    <location>
        <begin position="254"/>
        <end position="354"/>
    </location>
</feature>
<dbReference type="GO" id="GO:0005737">
    <property type="term" value="C:cytoplasm"/>
    <property type="evidence" value="ECO:0007669"/>
    <property type="project" value="TreeGrafter"/>
</dbReference>
<reference evidence="3" key="1">
    <citation type="journal article" date="2018" name="Antonie Van Leeuwenhoek">
        <title>Proteinivorax hydrogeniformans sp. nov., an anaerobic, haloalkaliphilic bacterium fermenting proteinaceous compounds with high hydrogen production.</title>
        <authorList>
            <person name="Boltyanskaya Y."/>
            <person name="Detkova E."/>
            <person name="Pimenov N."/>
            <person name="Kevbrin V."/>
        </authorList>
    </citation>
    <scope>NUCLEOTIDE SEQUENCE</scope>
    <source>
        <strain evidence="3">Z-710</strain>
    </source>
</reference>
<sequence>MKTYPVKTVTLEQAKKMQFRLVDKIHKYFKGDEILQNGDLGVVPDLGRPLYTSKVEKVLADFFGAEDAMLVRGAGTGAIRSVMNEVLKPGQKVLVHDAPIYPTTNVIIESMGLEPVCVDFNNLNDIIRIDDEIDFAIVQHSRQKVEDSYDLAEVITKLKTLNKKIKILTDDNYVVMKADKIGVQCGADVSAFSLFKLLGPEGIGCIVGKKNIIARLRKKNYSGGSQVQGFEAMDALRGLVYAPVSLAIQGEVGDEIVKRINKKEVSGVKSAFIANAQSRVILVEFDKPIAKEVLKNAPNFGAAPYPVGAESKYEVSAMFYRLSGTFRKADPKLEEYMIRINPMRAGADTVINILNETMLQISNKGGK</sequence>